<dbReference type="InterPro" id="IPR016197">
    <property type="entry name" value="Chromo-like_dom_sf"/>
</dbReference>
<evidence type="ECO:0000259" key="3">
    <source>
        <dbReference type="PROSITE" id="PS50013"/>
    </source>
</evidence>
<dbReference type="InterPro" id="IPR000953">
    <property type="entry name" value="Chromo/chromo_shadow_dom"/>
</dbReference>
<evidence type="ECO:0000256" key="2">
    <source>
        <dbReference type="ARBA" id="ARBA00023242"/>
    </source>
</evidence>
<dbReference type="AlphaFoldDB" id="A0A0D0BB83"/>
<dbReference type="Gene3D" id="2.40.50.40">
    <property type="match status" value="1"/>
</dbReference>
<dbReference type="Pfam" id="PF00385">
    <property type="entry name" value="Chromo"/>
    <property type="match status" value="1"/>
</dbReference>
<accession>A0A0D0BB83</accession>
<dbReference type="SMART" id="SM00298">
    <property type="entry name" value="CHROMO"/>
    <property type="match status" value="1"/>
</dbReference>
<name>A0A0D0BB83_9AGAM</name>
<dbReference type="SUPFAM" id="SSF54160">
    <property type="entry name" value="Chromo domain-like"/>
    <property type="match status" value="1"/>
</dbReference>
<dbReference type="InterPro" id="IPR023779">
    <property type="entry name" value="Chromodomain_CS"/>
</dbReference>
<evidence type="ECO:0000313" key="4">
    <source>
        <dbReference type="EMBL" id="KIK40833.1"/>
    </source>
</evidence>
<dbReference type="InParanoid" id="A0A0D0BB83"/>
<dbReference type="HOGENOM" id="CLU_2442329_0_0_1"/>
<comment type="subcellular location">
    <subcellularLocation>
        <location evidence="1">Nucleus</location>
    </subcellularLocation>
</comment>
<feature type="domain" description="Chromo" evidence="3">
    <location>
        <begin position="1"/>
        <end position="65"/>
    </location>
</feature>
<dbReference type="EMBL" id="KN835289">
    <property type="protein sequence ID" value="KIK40833.1"/>
    <property type="molecule type" value="Genomic_DNA"/>
</dbReference>
<protein>
    <recommendedName>
        <fullName evidence="3">Chromo domain-containing protein</fullName>
    </recommendedName>
</protein>
<dbReference type="PROSITE" id="PS50013">
    <property type="entry name" value="CHROMO_2"/>
    <property type="match status" value="1"/>
</dbReference>
<dbReference type="STRING" id="930992.A0A0D0BB83"/>
<dbReference type="GO" id="GO:0005634">
    <property type="term" value="C:nucleus"/>
    <property type="evidence" value="ECO:0007669"/>
    <property type="project" value="UniProtKB-SubCell"/>
</dbReference>
<dbReference type="PROSITE" id="PS00598">
    <property type="entry name" value="CHROMO_1"/>
    <property type="match status" value="1"/>
</dbReference>
<dbReference type="Proteomes" id="UP000054485">
    <property type="component" value="Unassembled WGS sequence"/>
</dbReference>
<proteinExistence type="predicted"/>
<dbReference type="InterPro" id="IPR023780">
    <property type="entry name" value="Chromo_domain"/>
</dbReference>
<keyword evidence="2" id="KW-0539">Nucleus</keyword>
<reference evidence="4 5" key="1">
    <citation type="submission" date="2014-04" db="EMBL/GenBank/DDBJ databases">
        <authorList>
            <consortium name="DOE Joint Genome Institute"/>
            <person name="Kuo A."/>
            <person name="Ruytinx J."/>
            <person name="Rineau F."/>
            <person name="Colpaert J."/>
            <person name="Kohler A."/>
            <person name="Nagy L.G."/>
            <person name="Floudas D."/>
            <person name="Copeland A."/>
            <person name="Barry K.W."/>
            <person name="Cichocki N."/>
            <person name="Veneault-Fourrey C."/>
            <person name="LaButti K."/>
            <person name="Lindquist E.A."/>
            <person name="Lipzen A."/>
            <person name="Lundell T."/>
            <person name="Morin E."/>
            <person name="Murat C."/>
            <person name="Sun H."/>
            <person name="Tunlid A."/>
            <person name="Henrissat B."/>
            <person name="Grigoriev I.V."/>
            <person name="Hibbett D.S."/>
            <person name="Martin F."/>
            <person name="Nordberg H.P."/>
            <person name="Cantor M.N."/>
            <person name="Hua S.X."/>
        </authorList>
    </citation>
    <scope>NUCLEOTIDE SEQUENCE [LARGE SCALE GENOMIC DNA]</scope>
    <source>
        <strain evidence="4 5">UH-Slu-Lm8-n1</strain>
    </source>
</reference>
<dbReference type="GO" id="GO:0006338">
    <property type="term" value="P:chromatin remodeling"/>
    <property type="evidence" value="ECO:0007669"/>
    <property type="project" value="UniProtKB-ARBA"/>
</dbReference>
<evidence type="ECO:0000256" key="1">
    <source>
        <dbReference type="ARBA" id="ARBA00004123"/>
    </source>
</evidence>
<evidence type="ECO:0000313" key="5">
    <source>
        <dbReference type="Proteomes" id="UP000054485"/>
    </source>
</evidence>
<organism evidence="4 5">
    <name type="scientific">Suillus luteus UH-Slu-Lm8-n1</name>
    <dbReference type="NCBI Taxonomy" id="930992"/>
    <lineage>
        <taxon>Eukaryota</taxon>
        <taxon>Fungi</taxon>
        <taxon>Dikarya</taxon>
        <taxon>Basidiomycota</taxon>
        <taxon>Agaricomycotina</taxon>
        <taxon>Agaricomycetes</taxon>
        <taxon>Agaricomycetidae</taxon>
        <taxon>Boletales</taxon>
        <taxon>Suillineae</taxon>
        <taxon>Suillaceae</taxon>
        <taxon>Suillus</taxon>
    </lineage>
</organism>
<sequence>MVQESLAEGMTEYFCKWTGLNYEQEGMTEYFCKWTGLNYEHCTWETQEEVRSIAKAQIEAYRQREVEAKPCHCSAFYHHRLAITFCCVGT</sequence>
<reference evidence="5" key="2">
    <citation type="submission" date="2015-01" db="EMBL/GenBank/DDBJ databases">
        <title>Evolutionary Origins and Diversification of the Mycorrhizal Mutualists.</title>
        <authorList>
            <consortium name="DOE Joint Genome Institute"/>
            <consortium name="Mycorrhizal Genomics Consortium"/>
            <person name="Kohler A."/>
            <person name="Kuo A."/>
            <person name="Nagy L.G."/>
            <person name="Floudas D."/>
            <person name="Copeland A."/>
            <person name="Barry K.W."/>
            <person name="Cichocki N."/>
            <person name="Veneault-Fourrey C."/>
            <person name="LaButti K."/>
            <person name="Lindquist E.A."/>
            <person name="Lipzen A."/>
            <person name="Lundell T."/>
            <person name="Morin E."/>
            <person name="Murat C."/>
            <person name="Riley R."/>
            <person name="Ohm R."/>
            <person name="Sun H."/>
            <person name="Tunlid A."/>
            <person name="Henrissat B."/>
            <person name="Grigoriev I.V."/>
            <person name="Hibbett D.S."/>
            <person name="Martin F."/>
        </authorList>
    </citation>
    <scope>NUCLEOTIDE SEQUENCE [LARGE SCALE GENOMIC DNA]</scope>
    <source>
        <strain evidence="5">UH-Slu-Lm8-n1</strain>
    </source>
</reference>
<keyword evidence="5" id="KW-1185">Reference proteome</keyword>
<gene>
    <name evidence="4" type="ORF">CY34DRAFT_806838</name>
</gene>